<dbReference type="InterPro" id="IPR050205">
    <property type="entry name" value="CDPK_Ser/Thr_kinases"/>
</dbReference>
<evidence type="ECO:0000256" key="8">
    <source>
        <dbReference type="PROSITE-ProRule" id="PRU10141"/>
    </source>
</evidence>
<feature type="domain" description="EF-hand" evidence="11">
    <location>
        <begin position="385"/>
        <end position="420"/>
    </location>
</feature>
<sequence length="510" mass="57091">MGCIGSKSEEGDAANSATGVQENLRPPTPKSPQRVQRRVLKETTGRNLDEYDIHKKLGEGGFGVVYEAYDKKNKKLVALKRLPKSKILNDKDKIAVRNEIRVMQVLNGHPHVVEIMDYFEDGENVYVALELCTGGDMFNSLIKQGRYSEADAAKRCRVMLEAIKFFNETGVVHRDLKPENFLFDETGEVLKATDFGLAAFYTQGNKFNLPCGTPLYIAPEVLRKFYDEKCDIWSTGVITYVMLSGRLPFHGKTLQKILDATLAGKYDMKHPAWEAISESAKDIVNKMLTYDPYFRPTAAELLEHPWLAPNGAPTSPLVQSVFENLKTFTEMNKLKKRAIQMMATNLPLEDIEKVKKAFERADEDNSGLLSLAEMRKVLDRLQLEIDEEELQRIWSAYDVDENGEIDYEEFLAATIDLSRVRTLENIKMAFAKLDRNGDGNISVDEVMAALGDMHVTEEAAKQMIAESDKNNDGQIDYAEFIAMMTEDFDLADGAKAGLGGIAAAIVDPAA</sequence>
<dbReference type="FunFam" id="3.30.200.20:FF:000042">
    <property type="entry name" value="Aurora kinase A"/>
    <property type="match status" value="1"/>
</dbReference>
<dbReference type="FunFam" id="1.10.510.10:FF:000571">
    <property type="entry name" value="Maternal embryonic leucine zipper kinase"/>
    <property type="match status" value="1"/>
</dbReference>
<reference evidence="12 13" key="1">
    <citation type="journal article" date="2023" name="Nat. Commun.">
        <title>Origin of minicircular mitochondrial genomes in red algae.</title>
        <authorList>
            <person name="Lee Y."/>
            <person name="Cho C.H."/>
            <person name="Lee Y.M."/>
            <person name="Park S.I."/>
            <person name="Yang J.H."/>
            <person name="West J.A."/>
            <person name="Bhattacharya D."/>
            <person name="Yoon H.S."/>
        </authorList>
    </citation>
    <scope>NUCLEOTIDE SEQUENCE [LARGE SCALE GENOMIC DNA]</scope>
    <source>
        <strain evidence="12 13">CCMP1338</strain>
        <tissue evidence="12">Whole cell</tissue>
    </source>
</reference>
<evidence type="ECO:0000256" key="3">
    <source>
        <dbReference type="ARBA" id="ARBA00022737"/>
    </source>
</evidence>
<evidence type="ECO:0008006" key="14">
    <source>
        <dbReference type="Google" id="ProtNLM"/>
    </source>
</evidence>
<dbReference type="PROSITE" id="PS00018">
    <property type="entry name" value="EF_HAND_1"/>
    <property type="match status" value="3"/>
</dbReference>
<evidence type="ECO:0000256" key="1">
    <source>
        <dbReference type="ARBA" id="ARBA00022527"/>
    </source>
</evidence>
<comment type="caution">
    <text evidence="12">The sequence shown here is derived from an EMBL/GenBank/DDBJ whole genome shotgun (WGS) entry which is preliminary data.</text>
</comment>
<dbReference type="PANTHER" id="PTHR24349">
    <property type="entry name" value="SERINE/THREONINE-PROTEIN KINASE"/>
    <property type="match status" value="1"/>
</dbReference>
<keyword evidence="3" id="KW-0677">Repeat</keyword>
<dbReference type="InterPro" id="IPR008271">
    <property type="entry name" value="Ser/Thr_kinase_AS"/>
</dbReference>
<dbReference type="Pfam" id="PF00069">
    <property type="entry name" value="Pkinase"/>
    <property type="match status" value="1"/>
</dbReference>
<evidence type="ECO:0000256" key="2">
    <source>
        <dbReference type="ARBA" id="ARBA00022679"/>
    </source>
</evidence>
<dbReference type="InterPro" id="IPR002048">
    <property type="entry name" value="EF_hand_dom"/>
</dbReference>
<dbReference type="InterPro" id="IPR000719">
    <property type="entry name" value="Prot_kinase_dom"/>
</dbReference>
<organism evidence="12 13">
    <name type="scientific">Rhodosorus marinus</name>
    <dbReference type="NCBI Taxonomy" id="101924"/>
    <lineage>
        <taxon>Eukaryota</taxon>
        <taxon>Rhodophyta</taxon>
        <taxon>Stylonematophyceae</taxon>
        <taxon>Stylonematales</taxon>
        <taxon>Stylonemataceae</taxon>
        <taxon>Rhodosorus</taxon>
    </lineage>
</organism>
<keyword evidence="7 8" id="KW-0067">ATP-binding</keyword>
<feature type="region of interest" description="Disordered" evidence="9">
    <location>
        <begin position="1"/>
        <end position="36"/>
    </location>
</feature>
<dbReference type="Pfam" id="PF13499">
    <property type="entry name" value="EF-hand_7"/>
    <property type="match status" value="2"/>
</dbReference>
<dbReference type="Proteomes" id="UP001157974">
    <property type="component" value="Unassembled WGS sequence"/>
</dbReference>
<gene>
    <name evidence="12" type="ORF">NDN08_003147</name>
</gene>
<proteinExistence type="predicted"/>
<dbReference type="AlphaFoldDB" id="A0AAV8V091"/>
<dbReference type="FunFam" id="1.10.238.10:FF:000003">
    <property type="entry name" value="Calmodulin A"/>
    <property type="match status" value="1"/>
</dbReference>
<evidence type="ECO:0000256" key="5">
    <source>
        <dbReference type="ARBA" id="ARBA00022777"/>
    </source>
</evidence>
<dbReference type="PROSITE" id="PS50011">
    <property type="entry name" value="PROTEIN_KINASE_DOM"/>
    <property type="match status" value="1"/>
</dbReference>
<evidence type="ECO:0000259" key="11">
    <source>
        <dbReference type="PROSITE" id="PS50222"/>
    </source>
</evidence>
<accession>A0AAV8V091</accession>
<feature type="domain" description="EF-hand" evidence="11">
    <location>
        <begin position="421"/>
        <end position="453"/>
    </location>
</feature>
<protein>
    <recommendedName>
        <fullName evidence="14">Calmodulin</fullName>
    </recommendedName>
</protein>
<evidence type="ECO:0000259" key="10">
    <source>
        <dbReference type="PROSITE" id="PS50011"/>
    </source>
</evidence>
<dbReference type="GO" id="GO:0005509">
    <property type="term" value="F:calcium ion binding"/>
    <property type="evidence" value="ECO:0007669"/>
    <property type="project" value="InterPro"/>
</dbReference>
<dbReference type="InterPro" id="IPR011992">
    <property type="entry name" value="EF-hand-dom_pair"/>
</dbReference>
<dbReference type="SUPFAM" id="SSF47473">
    <property type="entry name" value="EF-hand"/>
    <property type="match status" value="1"/>
</dbReference>
<evidence type="ECO:0000256" key="4">
    <source>
        <dbReference type="ARBA" id="ARBA00022741"/>
    </source>
</evidence>
<dbReference type="InterPro" id="IPR011009">
    <property type="entry name" value="Kinase-like_dom_sf"/>
</dbReference>
<name>A0AAV8V091_9RHOD</name>
<evidence type="ECO:0000256" key="9">
    <source>
        <dbReference type="SAM" id="MobiDB-lite"/>
    </source>
</evidence>
<keyword evidence="4 8" id="KW-0547">Nucleotide-binding</keyword>
<dbReference type="GO" id="GO:0005524">
    <property type="term" value="F:ATP binding"/>
    <property type="evidence" value="ECO:0007669"/>
    <property type="project" value="UniProtKB-UniRule"/>
</dbReference>
<keyword evidence="1" id="KW-0723">Serine/threonine-protein kinase</keyword>
<dbReference type="CDD" id="cd00051">
    <property type="entry name" value="EFh"/>
    <property type="match status" value="1"/>
</dbReference>
<keyword evidence="6" id="KW-0106">Calcium</keyword>
<dbReference type="CDD" id="cd05117">
    <property type="entry name" value="STKc_CAMK"/>
    <property type="match status" value="1"/>
</dbReference>
<feature type="binding site" evidence="8">
    <location>
        <position position="80"/>
    </location>
    <ligand>
        <name>ATP</name>
        <dbReference type="ChEBI" id="CHEBI:30616"/>
    </ligand>
</feature>
<evidence type="ECO:0000313" key="12">
    <source>
        <dbReference type="EMBL" id="KAJ8906657.1"/>
    </source>
</evidence>
<feature type="domain" description="Protein kinase" evidence="10">
    <location>
        <begin position="51"/>
        <end position="307"/>
    </location>
</feature>
<evidence type="ECO:0000256" key="7">
    <source>
        <dbReference type="ARBA" id="ARBA00022840"/>
    </source>
</evidence>
<dbReference type="PROSITE" id="PS50222">
    <property type="entry name" value="EF_HAND_2"/>
    <property type="match status" value="4"/>
</dbReference>
<keyword evidence="2" id="KW-0808">Transferase</keyword>
<feature type="domain" description="EF-hand" evidence="11">
    <location>
        <begin position="455"/>
        <end position="490"/>
    </location>
</feature>
<keyword evidence="13" id="KW-1185">Reference proteome</keyword>
<dbReference type="Gene3D" id="3.30.200.20">
    <property type="entry name" value="Phosphorylase Kinase, domain 1"/>
    <property type="match status" value="1"/>
</dbReference>
<dbReference type="SMART" id="SM00220">
    <property type="entry name" value="S_TKc"/>
    <property type="match status" value="1"/>
</dbReference>
<dbReference type="GO" id="GO:0004674">
    <property type="term" value="F:protein serine/threonine kinase activity"/>
    <property type="evidence" value="ECO:0007669"/>
    <property type="project" value="UniProtKB-KW"/>
</dbReference>
<feature type="domain" description="EF-hand" evidence="11">
    <location>
        <begin position="349"/>
        <end position="384"/>
    </location>
</feature>
<evidence type="ECO:0000313" key="13">
    <source>
        <dbReference type="Proteomes" id="UP001157974"/>
    </source>
</evidence>
<evidence type="ECO:0000256" key="6">
    <source>
        <dbReference type="ARBA" id="ARBA00022837"/>
    </source>
</evidence>
<dbReference type="PROSITE" id="PS00108">
    <property type="entry name" value="PROTEIN_KINASE_ST"/>
    <property type="match status" value="1"/>
</dbReference>
<dbReference type="Gene3D" id="1.10.238.10">
    <property type="entry name" value="EF-hand"/>
    <property type="match status" value="1"/>
</dbReference>
<dbReference type="InterPro" id="IPR018247">
    <property type="entry name" value="EF_Hand_1_Ca_BS"/>
</dbReference>
<keyword evidence="5" id="KW-0418">Kinase</keyword>
<dbReference type="PROSITE" id="PS00107">
    <property type="entry name" value="PROTEIN_KINASE_ATP"/>
    <property type="match status" value="1"/>
</dbReference>
<dbReference type="EMBL" id="JAMWBK010000003">
    <property type="protein sequence ID" value="KAJ8906657.1"/>
    <property type="molecule type" value="Genomic_DNA"/>
</dbReference>
<dbReference type="InterPro" id="IPR017441">
    <property type="entry name" value="Protein_kinase_ATP_BS"/>
</dbReference>
<dbReference type="Gene3D" id="1.10.510.10">
    <property type="entry name" value="Transferase(Phosphotransferase) domain 1"/>
    <property type="match status" value="1"/>
</dbReference>
<dbReference type="SUPFAM" id="SSF56112">
    <property type="entry name" value="Protein kinase-like (PK-like)"/>
    <property type="match status" value="1"/>
</dbReference>
<dbReference type="SMART" id="SM00054">
    <property type="entry name" value="EFh"/>
    <property type="match status" value="4"/>
</dbReference>